<comment type="caution">
    <text evidence="2">The sequence shown here is derived from an EMBL/GenBank/DDBJ whole genome shotgun (WGS) entry which is preliminary data.</text>
</comment>
<name>A0A7C1GB83_9CREN</name>
<organism evidence="2">
    <name type="scientific">Thermofilum adornatum</name>
    <dbReference type="NCBI Taxonomy" id="1365176"/>
    <lineage>
        <taxon>Archaea</taxon>
        <taxon>Thermoproteota</taxon>
        <taxon>Thermoprotei</taxon>
        <taxon>Thermofilales</taxon>
        <taxon>Thermofilaceae</taxon>
        <taxon>Thermofilum</taxon>
    </lineage>
</organism>
<dbReference type="AlphaFoldDB" id="A0A7C1GB83"/>
<protein>
    <submittedName>
        <fullName evidence="2">Type II toxin-antitoxin system VapC family toxin</fullName>
    </submittedName>
</protein>
<dbReference type="SUPFAM" id="SSF88723">
    <property type="entry name" value="PIN domain-like"/>
    <property type="match status" value="1"/>
</dbReference>
<dbReference type="InterPro" id="IPR002716">
    <property type="entry name" value="PIN_dom"/>
</dbReference>
<reference evidence="2" key="1">
    <citation type="journal article" date="2020" name="mSystems">
        <title>Genome- and Community-Level Interaction Insights into Carbon Utilization and Element Cycling Functions of Hydrothermarchaeota in Hydrothermal Sediment.</title>
        <authorList>
            <person name="Zhou Z."/>
            <person name="Liu Y."/>
            <person name="Xu W."/>
            <person name="Pan J."/>
            <person name="Luo Z.H."/>
            <person name="Li M."/>
        </authorList>
    </citation>
    <scope>NUCLEOTIDE SEQUENCE [LARGE SCALE GENOMIC DNA]</scope>
    <source>
        <strain evidence="2">SpSt-116</strain>
    </source>
</reference>
<dbReference type="InterPro" id="IPR029060">
    <property type="entry name" value="PIN-like_dom_sf"/>
</dbReference>
<sequence>MLLRSRGYSERDIREDLFYFWNSPNLGEAPPTLEVQIRASVLREKHGLSFFDSLHAATALLFDGVIVSLDGAYKSVQGLHALRHDEV</sequence>
<dbReference type="Gene3D" id="3.40.50.1010">
    <property type="entry name" value="5'-nuclease"/>
    <property type="match status" value="1"/>
</dbReference>
<evidence type="ECO:0000259" key="1">
    <source>
        <dbReference type="Pfam" id="PF01850"/>
    </source>
</evidence>
<gene>
    <name evidence="2" type="ORF">ENN26_04000</name>
</gene>
<dbReference type="Pfam" id="PF01850">
    <property type="entry name" value="PIN"/>
    <property type="match status" value="1"/>
</dbReference>
<evidence type="ECO:0000313" key="2">
    <source>
        <dbReference type="EMBL" id="HDP14925.1"/>
    </source>
</evidence>
<dbReference type="EMBL" id="DSAY01000075">
    <property type="protein sequence ID" value="HDP14925.1"/>
    <property type="molecule type" value="Genomic_DNA"/>
</dbReference>
<proteinExistence type="predicted"/>
<accession>A0A7C1GB83</accession>
<feature type="domain" description="PIN" evidence="1">
    <location>
        <begin position="29"/>
        <end position="77"/>
    </location>
</feature>